<dbReference type="AlphaFoldDB" id="A0A0L8I0E0"/>
<keyword evidence="1" id="KW-0812">Transmembrane</keyword>
<gene>
    <name evidence="2" type="ORF">OCBIM_22000118mg</name>
</gene>
<organism evidence="2">
    <name type="scientific">Octopus bimaculoides</name>
    <name type="common">California two-spotted octopus</name>
    <dbReference type="NCBI Taxonomy" id="37653"/>
    <lineage>
        <taxon>Eukaryota</taxon>
        <taxon>Metazoa</taxon>
        <taxon>Spiralia</taxon>
        <taxon>Lophotrochozoa</taxon>
        <taxon>Mollusca</taxon>
        <taxon>Cephalopoda</taxon>
        <taxon>Coleoidea</taxon>
        <taxon>Octopodiformes</taxon>
        <taxon>Octopoda</taxon>
        <taxon>Incirrata</taxon>
        <taxon>Octopodidae</taxon>
        <taxon>Octopus</taxon>
    </lineage>
</organism>
<sequence length="77" mass="9450">MKIKRHVSNLLQKTVFCGGFFFLSFFYTIFVGWIHIPFHKEFYSQTFLKSLSNFCFSKKKRKNLNYFQYLIKPMNFQ</sequence>
<evidence type="ECO:0000313" key="2">
    <source>
        <dbReference type="EMBL" id="KOF94899.1"/>
    </source>
</evidence>
<reference evidence="2" key="1">
    <citation type="submission" date="2015-07" db="EMBL/GenBank/DDBJ databases">
        <title>MeaNS - Measles Nucleotide Surveillance Program.</title>
        <authorList>
            <person name="Tran T."/>
            <person name="Druce J."/>
        </authorList>
    </citation>
    <scope>NUCLEOTIDE SEQUENCE</scope>
    <source>
        <strain evidence="2">UCB-OBI-ISO-001</strain>
        <tissue evidence="2">Gonad</tissue>
    </source>
</reference>
<dbReference type="EMBL" id="KQ416841">
    <property type="protein sequence ID" value="KOF94899.1"/>
    <property type="molecule type" value="Genomic_DNA"/>
</dbReference>
<keyword evidence="1" id="KW-1133">Transmembrane helix</keyword>
<feature type="transmembrane region" description="Helical" evidence="1">
    <location>
        <begin position="15"/>
        <end position="36"/>
    </location>
</feature>
<accession>A0A0L8I0E0</accession>
<proteinExistence type="predicted"/>
<keyword evidence="1" id="KW-0472">Membrane</keyword>
<evidence type="ECO:0000256" key="1">
    <source>
        <dbReference type="SAM" id="Phobius"/>
    </source>
</evidence>
<name>A0A0L8I0E0_OCTBM</name>
<protein>
    <submittedName>
        <fullName evidence="2">Uncharacterized protein</fullName>
    </submittedName>
</protein>